<dbReference type="AlphaFoldDB" id="A0A1B6MEC0"/>
<name>A0A1B6MEC0_9HEMI</name>
<evidence type="ECO:0000313" key="1">
    <source>
        <dbReference type="EMBL" id="JAT34254.1"/>
    </source>
</evidence>
<proteinExistence type="predicted"/>
<reference evidence="1" key="1">
    <citation type="submission" date="2015-11" db="EMBL/GenBank/DDBJ databases">
        <title>De novo transcriptome assembly of four potential Pierce s Disease insect vectors from Arizona vineyards.</title>
        <authorList>
            <person name="Tassone E.E."/>
        </authorList>
    </citation>
    <scope>NUCLEOTIDE SEQUENCE</scope>
</reference>
<gene>
    <name evidence="1" type="ORF">g.36886</name>
</gene>
<dbReference type="EMBL" id="GEBQ01005723">
    <property type="protein sequence ID" value="JAT34254.1"/>
    <property type="molecule type" value="Transcribed_RNA"/>
</dbReference>
<organism evidence="1">
    <name type="scientific">Graphocephala atropunctata</name>
    <dbReference type="NCBI Taxonomy" id="36148"/>
    <lineage>
        <taxon>Eukaryota</taxon>
        <taxon>Metazoa</taxon>
        <taxon>Ecdysozoa</taxon>
        <taxon>Arthropoda</taxon>
        <taxon>Hexapoda</taxon>
        <taxon>Insecta</taxon>
        <taxon>Pterygota</taxon>
        <taxon>Neoptera</taxon>
        <taxon>Paraneoptera</taxon>
        <taxon>Hemiptera</taxon>
        <taxon>Auchenorrhyncha</taxon>
        <taxon>Membracoidea</taxon>
        <taxon>Cicadellidae</taxon>
        <taxon>Cicadellinae</taxon>
        <taxon>Cicadellini</taxon>
        <taxon>Graphocephala</taxon>
    </lineage>
</organism>
<protein>
    <submittedName>
        <fullName evidence="1">Uncharacterized protein</fullName>
    </submittedName>
</protein>
<sequence length="109" mass="12211">MEEFTSEPTSSANLKDSIFILTHELNILTTTNPDVDFDKLVSAVGSLIQSVDDINLESQTSSSLFDTSCNEIAVLTSKLEFEKELRHKELINSYALKDAIKVEMIELKK</sequence>
<accession>A0A1B6MEC0</accession>